<dbReference type="Proteomes" id="UP000092528">
    <property type="component" value="Chromosome 1"/>
</dbReference>
<keyword evidence="2" id="KW-1185">Reference proteome</keyword>
<evidence type="ECO:0000313" key="1">
    <source>
        <dbReference type="EMBL" id="ANU35954.1"/>
    </source>
</evidence>
<gene>
    <name evidence="1" type="ORF">VSVS05_00822</name>
</gene>
<reference evidence="1 2" key="1">
    <citation type="submission" date="2016-07" db="EMBL/GenBank/DDBJ databases">
        <title>Genome sequencing of Vibrio scophthalmi strain VS-05, an isolated from Paralichthys olivaceus.</title>
        <authorList>
            <person name="Han H.-J."/>
        </authorList>
    </citation>
    <scope>NUCLEOTIDE SEQUENCE [LARGE SCALE GENOMIC DNA]</scope>
    <source>
        <strain evidence="1 2">VS-05</strain>
    </source>
</reference>
<organism evidence="1 2">
    <name type="scientific">Vibrio scophthalmi</name>
    <dbReference type="NCBI Taxonomy" id="45658"/>
    <lineage>
        <taxon>Bacteria</taxon>
        <taxon>Pseudomonadati</taxon>
        <taxon>Pseudomonadota</taxon>
        <taxon>Gammaproteobacteria</taxon>
        <taxon>Vibrionales</taxon>
        <taxon>Vibrionaceae</taxon>
        <taxon>Vibrio</taxon>
    </lineage>
</organism>
<dbReference type="EMBL" id="CP016414">
    <property type="protein sequence ID" value="ANU35954.1"/>
    <property type="molecule type" value="Genomic_DNA"/>
</dbReference>
<proteinExistence type="predicted"/>
<sequence length="60" mass="7017">MPENKSNNKVNGLILLNLLRLLLDKFTNFYSIGDRLKSCLKSHLKHFKLTPKLVLEFVFN</sequence>
<protein>
    <submittedName>
        <fullName evidence="1">Uncharacterized protein</fullName>
    </submittedName>
</protein>
<evidence type="ECO:0000313" key="2">
    <source>
        <dbReference type="Proteomes" id="UP000092528"/>
    </source>
</evidence>
<accession>A0A1C7F9C8</accession>
<name>A0A1C7F9C8_9VIBR</name>
<dbReference type="AlphaFoldDB" id="A0A1C7F9C8"/>